<dbReference type="EC" id="3.1.3.16" evidence="4"/>
<evidence type="ECO:0000256" key="2">
    <source>
        <dbReference type="SAM" id="Phobius"/>
    </source>
</evidence>
<dbReference type="Pfam" id="PF07228">
    <property type="entry name" value="SpoIIE"/>
    <property type="match status" value="1"/>
</dbReference>
<feature type="transmembrane region" description="Helical" evidence="2">
    <location>
        <begin position="189"/>
        <end position="213"/>
    </location>
</feature>
<sequence length="798" mass="88513">MQYRLNGGAFKRFEEGIDNNSKVEVRNEPTKLVVIFIATLLLSRVTIMIGEGDIAGVSPFGLAFLISVVAGREQSKVVVASVGALIGYFTINATLKDGWMYLITVLMVLGYSLVINKLQKRLNEKHLFFIVFLSYIIYGLVISNYDIGVNVTIAGLNTILVLPIYYVIKYGLKCVGEYNTNYFFNIEEVISIAIIVCLMIAGIGGITIAGVGIRNIASLATVISIAYIGGAANGAAIGIAMGVIVGITSGDMISGIGLYGSIGLMVGLFKETGKVFSFLSSIMVYLILSLYSQGLHMEGIIEILVGGMIFLIIPKKIFNGLEVEMCQETKVDTINEEHLSQVKNEFSRKVQGFGNALDMLATSLNSISDNNKLQYKNRSTALVENLADRVCSVCTDCNKCWEREFNQTYTAFQELLKGREEGRQNFPIELEKKCIGKSELIRNSEEILNILNANEITRRKLEEGRKLVATHIRNVSDNLDNMVSDFKRDVTWCSELERIIRKELNKNSIKYKEIFCFTDKGGRMNIKVSMENCSCGTHCIKNILPVVNELVRTPMMISEEGCRIQPNNKDCAIFLKEMPRYKVISYAGMRVKEGEQQTGDTYSFGRLEGGQYITLLSDGMGSGPEAGKESKITVDLVEKFIEEGFGVETALNTVNSIMSMKFEEDEKFSTLDLNTIDLYTGKASFYKVGAAASFIKRGNKIKKISSNMPPFGLVDKVEIESTEERIKNGDIIITLSDGVLDVDKKGVGDSKWLEDYLVKKGSDPKELVLDILEYSKEINNGTIKDDMTIVVSKVYSAY</sequence>
<gene>
    <name evidence="4" type="primary">spoIIE</name>
    <name evidence="4" type="ORF">K5V21_11445</name>
</gene>
<feature type="transmembrane region" description="Helical" evidence="2">
    <location>
        <begin position="54"/>
        <end position="70"/>
    </location>
</feature>
<dbReference type="InterPro" id="IPR036457">
    <property type="entry name" value="PPM-type-like_dom_sf"/>
</dbReference>
<accession>A0ABS7KZ11</accession>
<dbReference type="InterPro" id="IPR001932">
    <property type="entry name" value="PPM-type_phosphatase-like_dom"/>
</dbReference>
<keyword evidence="2" id="KW-0812">Transmembrane</keyword>
<proteinExistence type="predicted"/>
<feature type="domain" description="PPM-type phosphatase" evidence="3">
    <location>
        <begin position="580"/>
        <end position="794"/>
    </location>
</feature>
<keyword evidence="5" id="KW-1185">Reference proteome</keyword>
<name>A0ABS7KZ11_CLOSR</name>
<dbReference type="SUPFAM" id="SSF81606">
    <property type="entry name" value="PP2C-like"/>
    <property type="match status" value="1"/>
</dbReference>
<keyword evidence="2" id="KW-1133">Transmembrane helix</keyword>
<feature type="transmembrane region" description="Helical" evidence="2">
    <location>
        <begin position="275"/>
        <end position="292"/>
    </location>
</feature>
<dbReference type="Pfam" id="PF19732">
    <property type="entry name" value="SpoIIE_N"/>
    <property type="match status" value="1"/>
</dbReference>
<dbReference type="InterPro" id="IPR014221">
    <property type="entry name" value="SpoII_E"/>
</dbReference>
<dbReference type="InterPro" id="IPR045768">
    <property type="entry name" value="SpoIIE_N"/>
</dbReference>
<dbReference type="RefSeq" id="WP_221861362.1">
    <property type="nucleotide sequence ID" value="NZ_JAIKTU010000008.1"/>
</dbReference>
<evidence type="ECO:0000313" key="4">
    <source>
        <dbReference type="EMBL" id="MBY0756061.1"/>
    </source>
</evidence>
<reference evidence="4 5" key="1">
    <citation type="journal article" date="2021" name="Cell Host Microbe">
        <title>in vivo commensal control of Clostridioides difficile virulence.</title>
        <authorList>
            <person name="Girinathan B.P."/>
            <person name="Dibenedetto N."/>
            <person name="Worley J.N."/>
            <person name="Peltier J."/>
            <person name="Arrieta-Ortiz M.L."/>
            <person name="Rupa Christinal Immanuel S."/>
            <person name="Lavin R."/>
            <person name="Delaney M.L."/>
            <person name="Cummins C."/>
            <person name="Hoffmann M."/>
            <person name="Luo Y."/>
            <person name="Gonzalez-Escalona N."/>
            <person name="Allard M."/>
            <person name="Onderdonk A.B."/>
            <person name="Gerber G.K."/>
            <person name="Sonenshein A.L."/>
            <person name="Baliga N."/>
            <person name="Dupuy B."/>
            <person name="Bry L."/>
        </authorList>
    </citation>
    <scope>NUCLEOTIDE SEQUENCE [LARGE SCALE GENOMIC DNA]</scope>
    <source>
        <strain evidence="4 5">DSM 599</strain>
    </source>
</reference>
<feature type="transmembrane region" description="Helical" evidence="2">
    <location>
        <begin position="99"/>
        <end position="115"/>
    </location>
</feature>
<feature type="transmembrane region" description="Helical" evidence="2">
    <location>
        <begin position="127"/>
        <end position="145"/>
    </location>
</feature>
<evidence type="ECO:0000256" key="1">
    <source>
        <dbReference type="ARBA" id="ARBA00022801"/>
    </source>
</evidence>
<comment type="caution">
    <text evidence="4">The sequence shown here is derived from an EMBL/GenBank/DDBJ whole genome shotgun (WGS) entry which is preliminary data.</text>
</comment>
<dbReference type="SMART" id="SM00331">
    <property type="entry name" value="PP2C_SIG"/>
    <property type="match status" value="1"/>
</dbReference>
<organism evidence="4 5">
    <name type="scientific">Clostridium sardiniense</name>
    <name type="common">Clostridium absonum</name>
    <dbReference type="NCBI Taxonomy" id="29369"/>
    <lineage>
        <taxon>Bacteria</taxon>
        <taxon>Bacillati</taxon>
        <taxon>Bacillota</taxon>
        <taxon>Clostridia</taxon>
        <taxon>Eubacteriales</taxon>
        <taxon>Clostridiaceae</taxon>
        <taxon>Clostridium</taxon>
    </lineage>
</organism>
<keyword evidence="1 4" id="KW-0378">Hydrolase</keyword>
<feature type="transmembrane region" description="Helical" evidence="2">
    <location>
        <begin position="252"/>
        <end position="269"/>
    </location>
</feature>
<dbReference type="EMBL" id="JAIKTU010000008">
    <property type="protein sequence ID" value="MBY0756061.1"/>
    <property type="molecule type" value="Genomic_DNA"/>
</dbReference>
<dbReference type="GO" id="GO:0004722">
    <property type="term" value="F:protein serine/threonine phosphatase activity"/>
    <property type="evidence" value="ECO:0007669"/>
    <property type="project" value="UniProtKB-EC"/>
</dbReference>
<protein>
    <submittedName>
        <fullName evidence="4">Stage II sporulation protein E</fullName>
        <ecNumber evidence="4">3.1.3.16</ecNumber>
    </submittedName>
</protein>
<evidence type="ECO:0000313" key="5">
    <source>
        <dbReference type="Proteomes" id="UP001299068"/>
    </source>
</evidence>
<dbReference type="NCBIfam" id="TIGR02865">
    <property type="entry name" value="spore_II_E"/>
    <property type="match status" value="1"/>
</dbReference>
<feature type="transmembrane region" description="Helical" evidence="2">
    <location>
        <begin position="32"/>
        <end position="48"/>
    </location>
</feature>
<dbReference type="PANTHER" id="PTHR43156:SF2">
    <property type="entry name" value="STAGE II SPORULATION PROTEIN E"/>
    <property type="match status" value="1"/>
</dbReference>
<evidence type="ECO:0000259" key="3">
    <source>
        <dbReference type="SMART" id="SM00331"/>
    </source>
</evidence>
<feature type="transmembrane region" description="Helical" evidence="2">
    <location>
        <begin position="219"/>
        <end position="245"/>
    </location>
</feature>
<dbReference type="PANTHER" id="PTHR43156">
    <property type="entry name" value="STAGE II SPORULATION PROTEIN E-RELATED"/>
    <property type="match status" value="1"/>
</dbReference>
<dbReference type="InterPro" id="IPR052016">
    <property type="entry name" value="Bact_Sigma-Reg"/>
</dbReference>
<feature type="transmembrane region" description="Helical" evidence="2">
    <location>
        <begin position="77"/>
        <end position="93"/>
    </location>
</feature>
<dbReference type="Proteomes" id="UP001299068">
    <property type="component" value="Unassembled WGS sequence"/>
</dbReference>
<keyword evidence="2" id="KW-0472">Membrane</keyword>
<dbReference type="Gene3D" id="3.60.40.10">
    <property type="entry name" value="PPM-type phosphatase domain"/>
    <property type="match status" value="1"/>
</dbReference>